<dbReference type="RefSeq" id="WP_191735394.1">
    <property type="nucleotide sequence ID" value="NZ_JACYFS010000001.1"/>
</dbReference>
<keyword evidence="2" id="KW-1185">Reference proteome</keyword>
<evidence type="ECO:0000313" key="1">
    <source>
        <dbReference type="EMBL" id="MBD8081644.1"/>
    </source>
</evidence>
<gene>
    <name evidence="1" type="ORF">IC610_04300</name>
</gene>
<name>A0ABR8Z974_9FLAO</name>
<evidence type="ECO:0008006" key="3">
    <source>
        <dbReference type="Google" id="ProtNLM"/>
    </source>
</evidence>
<evidence type="ECO:0000313" key="2">
    <source>
        <dbReference type="Proteomes" id="UP000637299"/>
    </source>
</evidence>
<sequence>MINIKSKREKMNAVFTKHHLKGLPFDAVIHHFSEKDQHEHIHDHPFSFTSHILKGSYVERIYMIHEDGTYTSEIQHRKEGTSHFVPANTIHEIIELPEGECFTLIRPYENEKETYFYRFEDGKVFVRRWNQRKFREYTGEI</sequence>
<proteinExistence type="predicted"/>
<dbReference type="EMBL" id="JACYFS010000001">
    <property type="protein sequence ID" value="MBD8081644.1"/>
    <property type="molecule type" value="Genomic_DNA"/>
</dbReference>
<reference evidence="1 2" key="1">
    <citation type="submission" date="2020-09" db="EMBL/GenBank/DDBJ databases">
        <title>Genome seq and assembly of Chryseobacterium sp.</title>
        <authorList>
            <person name="Chhetri G."/>
        </authorList>
    </citation>
    <scope>NUCLEOTIDE SEQUENCE [LARGE SCALE GENOMIC DNA]</scope>
    <source>
        <strain evidence="1 2">GCR10</strain>
    </source>
</reference>
<dbReference type="SUPFAM" id="SSF51182">
    <property type="entry name" value="RmlC-like cupins"/>
    <property type="match status" value="1"/>
</dbReference>
<protein>
    <recommendedName>
        <fullName evidence="3">Cupin</fullName>
    </recommendedName>
</protein>
<dbReference type="InterPro" id="IPR011051">
    <property type="entry name" value="RmlC_Cupin_sf"/>
</dbReference>
<accession>A0ABR8Z974</accession>
<organism evidence="1 2">
    <name type="scientific">Chryseobacterium caseinilyticum</name>
    <dbReference type="NCBI Taxonomy" id="2771428"/>
    <lineage>
        <taxon>Bacteria</taxon>
        <taxon>Pseudomonadati</taxon>
        <taxon>Bacteroidota</taxon>
        <taxon>Flavobacteriia</taxon>
        <taxon>Flavobacteriales</taxon>
        <taxon>Weeksellaceae</taxon>
        <taxon>Chryseobacterium group</taxon>
        <taxon>Chryseobacterium</taxon>
    </lineage>
</organism>
<comment type="caution">
    <text evidence="1">The sequence shown here is derived from an EMBL/GenBank/DDBJ whole genome shotgun (WGS) entry which is preliminary data.</text>
</comment>
<dbReference type="Proteomes" id="UP000637299">
    <property type="component" value="Unassembled WGS sequence"/>
</dbReference>